<dbReference type="InterPro" id="IPR036188">
    <property type="entry name" value="FAD/NAD-bd_sf"/>
</dbReference>
<evidence type="ECO:0000256" key="5">
    <source>
        <dbReference type="ARBA" id="ARBA00023027"/>
    </source>
</evidence>
<gene>
    <name evidence="8" type="ORF">HYG86_16305</name>
</gene>
<comment type="subunit">
    <text evidence="6">Homodimer. Heterotetramer of two MnmE and two MnmG subunits.</text>
</comment>
<dbReference type="GO" id="GO:0050660">
    <property type="term" value="F:flavin adenine dinucleotide binding"/>
    <property type="evidence" value="ECO:0007669"/>
    <property type="project" value="InterPro"/>
</dbReference>
<evidence type="ECO:0000256" key="1">
    <source>
        <dbReference type="ARBA" id="ARBA00001974"/>
    </source>
</evidence>
<keyword evidence="5" id="KW-0520">NAD</keyword>
<dbReference type="GO" id="GO:0030488">
    <property type="term" value="P:tRNA methylation"/>
    <property type="evidence" value="ECO:0007669"/>
    <property type="project" value="TreeGrafter"/>
</dbReference>
<keyword evidence="4" id="KW-0274">FAD</keyword>
<dbReference type="InterPro" id="IPR040131">
    <property type="entry name" value="MnmG_N"/>
</dbReference>
<dbReference type="InterPro" id="IPR002218">
    <property type="entry name" value="MnmG-rel"/>
</dbReference>
<evidence type="ECO:0000256" key="4">
    <source>
        <dbReference type="ARBA" id="ARBA00022827"/>
    </source>
</evidence>
<dbReference type="AlphaFoldDB" id="A0A7G9WC13"/>
<evidence type="ECO:0000256" key="6">
    <source>
        <dbReference type="ARBA" id="ARBA00025948"/>
    </source>
</evidence>
<dbReference type="KEGG" id="acae:HYG86_16305"/>
<sequence>MVKVAVFGGGWAGCAAAIEARKAGADVELVERTDMLLGTGLVGGIMRNNGRFTVAEELKAMGANELIDLIDNNSLHKNIDFPGHEHSSLYNVAIIESEVRDLVHKMGIKTIFQMRGKEVRLKDNKVTEVLLDDGSKMKADAFIDATGSAGPIENCTKHGNGCVMCIYRCPTFGGRISISEKAGVKESQGKKEDGSTGAMSGSCKLIKESLAKDIQDRLKNAGVCIVPVPKDLQKKDALELKVCQQYAHKEYQENIILLDCGNSKMMTAYYPLSVLRNIPGFEKARFADPISAGIGNSMRLMSSVPRDNTMQVQNIDNLYCAGEKAGFLVGHTEAICTGTLAGYNAVKKVKGEKPLEISRNLAIGEGIAFNLEQMQTEEGLQNRYTFSGTILFERIKELDLYTTDIGDIKARVEENGLTNIYK</sequence>
<keyword evidence="3" id="KW-0819">tRNA processing</keyword>
<keyword evidence="9" id="KW-1185">Reference proteome</keyword>
<dbReference type="PANTHER" id="PTHR11806">
    <property type="entry name" value="GLUCOSE INHIBITED DIVISION PROTEIN A"/>
    <property type="match status" value="1"/>
</dbReference>
<accession>A0A7G9WC13</accession>
<protein>
    <submittedName>
        <fullName evidence="8">FAD-dependent oxidoreductase</fullName>
    </submittedName>
</protein>
<dbReference type="Proteomes" id="UP000516160">
    <property type="component" value="Chromosome"/>
</dbReference>
<dbReference type="PANTHER" id="PTHR11806:SF0">
    <property type="entry name" value="PROTEIN MTO1 HOMOLOG, MITOCHONDRIAL"/>
    <property type="match status" value="1"/>
</dbReference>
<evidence type="ECO:0000256" key="3">
    <source>
        <dbReference type="ARBA" id="ARBA00022694"/>
    </source>
</evidence>
<dbReference type="GO" id="GO:0002098">
    <property type="term" value="P:tRNA wobble uridine modification"/>
    <property type="evidence" value="ECO:0007669"/>
    <property type="project" value="TreeGrafter"/>
</dbReference>
<feature type="domain" description="MnmG N-terminal" evidence="7">
    <location>
        <begin position="3"/>
        <end position="238"/>
    </location>
</feature>
<evidence type="ECO:0000313" key="9">
    <source>
        <dbReference type="Proteomes" id="UP000516160"/>
    </source>
</evidence>
<evidence type="ECO:0000259" key="7">
    <source>
        <dbReference type="Pfam" id="PF01134"/>
    </source>
</evidence>
<dbReference type="Pfam" id="PF01134">
    <property type="entry name" value="GIDA"/>
    <property type="match status" value="2"/>
</dbReference>
<dbReference type="EMBL" id="CP058559">
    <property type="protein sequence ID" value="QNO16225.1"/>
    <property type="molecule type" value="Genomic_DNA"/>
</dbReference>
<evidence type="ECO:0000313" key="8">
    <source>
        <dbReference type="EMBL" id="QNO16225.1"/>
    </source>
</evidence>
<reference evidence="8 9" key="1">
    <citation type="submission" date="2020-07" db="EMBL/GenBank/DDBJ databases">
        <title>Alkalicella. sp. LB2 genome.</title>
        <authorList>
            <person name="Postec A."/>
            <person name="Quemeneur M."/>
        </authorList>
    </citation>
    <scope>NUCLEOTIDE SEQUENCE [LARGE SCALE GENOMIC DNA]</scope>
    <source>
        <strain evidence="8 9">LB2</strain>
    </source>
</reference>
<comment type="cofactor">
    <cofactor evidence="1">
        <name>FAD</name>
        <dbReference type="ChEBI" id="CHEBI:57692"/>
    </cofactor>
</comment>
<keyword evidence="2" id="KW-0285">Flavoprotein</keyword>
<evidence type="ECO:0000256" key="2">
    <source>
        <dbReference type="ARBA" id="ARBA00022630"/>
    </source>
</evidence>
<proteinExistence type="predicted"/>
<organism evidence="8 9">
    <name type="scientific">Alkalicella caledoniensis</name>
    <dbReference type="NCBI Taxonomy" id="2731377"/>
    <lineage>
        <taxon>Bacteria</taxon>
        <taxon>Bacillati</taxon>
        <taxon>Bacillota</taxon>
        <taxon>Clostridia</taxon>
        <taxon>Eubacteriales</taxon>
        <taxon>Proteinivoracaceae</taxon>
        <taxon>Alkalicella</taxon>
    </lineage>
</organism>
<name>A0A7G9WC13_ALKCA</name>
<dbReference type="SUPFAM" id="SSF51905">
    <property type="entry name" value="FAD/NAD(P)-binding domain"/>
    <property type="match status" value="1"/>
</dbReference>
<feature type="domain" description="MnmG N-terminal" evidence="7">
    <location>
        <begin position="272"/>
        <end position="352"/>
    </location>
</feature>
<dbReference type="Gene3D" id="3.50.50.60">
    <property type="entry name" value="FAD/NAD(P)-binding domain"/>
    <property type="match status" value="2"/>
</dbReference>